<keyword evidence="1" id="KW-1133">Transmembrane helix</keyword>
<dbReference type="EMBL" id="BNEA01000015">
    <property type="protein sequence ID" value="GHI58141.1"/>
    <property type="molecule type" value="Genomic_DNA"/>
</dbReference>
<keyword evidence="3" id="KW-1185">Reference proteome</keyword>
<comment type="caution">
    <text evidence="2">The sequence shown here is derived from an EMBL/GenBank/DDBJ whole genome shotgun (WGS) entry which is preliminary data.</text>
</comment>
<reference evidence="3" key="1">
    <citation type="submission" date="2023-07" db="EMBL/GenBank/DDBJ databases">
        <title>Whole genome shotgun sequence of Streptomyces achromogenes subsp. rubradiris NBRC 14000.</title>
        <authorList>
            <person name="Komaki H."/>
            <person name="Tamura T."/>
        </authorList>
    </citation>
    <scope>NUCLEOTIDE SEQUENCE [LARGE SCALE GENOMIC DNA]</scope>
    <source>
        <strain evidence="3">NBRC 14000</strain>
    </source>
</reference>
<proteinExistence type="predicted"/>
<dbReference type="Proteomes" id="UP000646738">
    <property type="component" value="Unassembled WGS sequence"/>
</dbReference>
<sequence>MVDSPVYVESPRLWYIAGSLSQAGTLAWLVALGVWGKEPVPTGGNFPVPSAWSASSKGRPSSVR</sequence>
<keyword evidence="1" id="KW-0472">Membrane</keyword>
<evidence type="ECO:0000256" key="1">
    <source>
        <dbReference type="SAM" id="Phobius"/>
    </source>
</evidence>
<organism evidence="2 3">
    <name type="scientific">Streptomyces rubradiris</name>
    <name type="common">Streptomyces achromogenes subsp. rubradiris</name>
    <dbReference type="NCBI Taxonomy" id="285531"/>
    <lineage>
        <taxon>Bacteria</taxon>
        <taxon>Bacillati</taxon>
        <taxon>Actinomycetota</taxon>
        <taxon>Actinomycetes</taxon>
        <taxon>Kitasatosporales</taxon>
        <taxon>Streptomycetaceae</taxon>
        <taxon>Streptomyces</taxon>
    </lineage>
</organism>
<keyword evidence="1" id="KW-0812">Transmembrane</keyword>
<feature type="transmembrane region" description="Helical" evidence="1">
    <location>
        <begin position="12"/>
        <end position="35"/>
    </location>
</feature>
<accession>A0ABQ3RQJ0</accession>
<gene>
    <name evidence="2" type="ORF">Srubr_79870</name>
</gene>
<protein>
    <submittedName>
        <fullName evidence="2">Uncharacterized protein</fullName>
    </submittedName>
</protein>
<evidence type="ECO:0000313" key="3">
    <source>
        <dbReference type="Proteomes" id="UP000646738"/>
    </source>
</evidence>
<name>A0ABQ3RQJ0_STRRR</name>
<evidence type="ECO:0000313" key="2">
    <source>
        <dbReference type="EMBL" id="GHI58141.1"/>
    </source>
</evidence>